<keyword evidence="2" id="KW-1185">Reference proteome</keyword>
<dbReference type="Proteomes" id="UP000218598">
    <property type="component" value="Unassembled WGS sequence"/>
</dbReference>
<comment type="caution">
    <text evidence="1">The sequence shown here is derived from an EMBL/GenBank/DDBJ whole genome shotgun (WGS) entry which is preliminary data.</text>
</comment>
<evidence type="ECO:0000313" key="1">
    <source>
        <dbReference type="EMBL" id="PCC38828.1"/>
    </source>
</evidence>
<proteinExistence type="predicted"/>
<accession>A0A2A3YHS7</accession>
<organism evidence="1 2">
    <name type="scientific">Brachybacterium alimentarium</name>
    <dbReference type="NCBI Taxonomy" id="47845"/>
    <lineage>
        <taxon>Bacteria</taxon>
        <taxon>Bacillati</taxon>
        <taxon>Actinomycetota</taxon>
        <taxon>Actinomycetes</taxon>
        <taxon>Micrococcales</taxon>
        <taxon>Dermabacteraceae</taxon>
        <taxon>Brachybacterium</taxon>
    </lineage>
</organism>
<dbReference type="EMBL" id="NRGR01000020">
    <property type="protein sequence ID" value="PCC38828.1"/>
    <property type="molecule type" value="Genomic_DNA"/>
</dbReference>
<dbReference type="RefSeq" id="WP_096197408.1">
    <property type="nucleotide sequence ID" value="NZ_NRGR01000020.1"/>
</dbReference>
<sequence length="295" mass="33028">MESDRSARDGIKAYFDSQSNGDPALHLEKAATENVGGMVYDIWDISTATARWWVVTNPTNLYTQEDFKSRDVVLTFHIGLVTRLAARYRRPINDLPAMLLDEPWERWDRAVNAMTSAAYPEDFQGVSLRLRECLVSLVEVLQDDSLVPNGSPVPKGAARDWLDHFSAFMAPGRSASRLRGYLRDLGVRTWDLAQNVTHSREAQHQDAEIAVAAVSHLLSTYTAAWMRWEREGHRRCLECGSYAVAEGSCDRCGAKEPYPEAWSAIPLDEDERAARLAEPCTPSSDISTFMSTGDL</sequence>
<dbReference type="OrthoDB" id="141582at2"/>
<dbReference type="AlphaFoldDB" id="A0A2A3YHS7"/>
<evidence type="ECO:0000313" key="2">
    <source>
        <dbReference type="Proteomes" id="UP000218598"/>
    </source>
</evidence>
<gene>
    <name evidence="1" type="ORF">CIK66_12980</name>
</gene>
<reference evidence="1 2" key="1">
    <citation type="journal article" date="2017" name="Elife">
        <title>Extensive horizontal gene transfer in cheese-associated bacteria.</title>
        <authorList>
            <person name="Bonham K.S."/>
            <person name="Wolfe B.E."/>
            <person name="Dutton R.J."/>
        </authorList>
    </citation>
    <scope>NUCLEOTIDE SEQUENCE [LARGE SCALE GENOMIC DNA]</scope>
    <source>
        <strain evidence="1 2">341_9</strain>
    </source>
</reference>
<name>A0A2A3YHS7_9MICO</name>
<protein>
    <submittedName>
        <fullName evidence="1">Uncharacterized protein</fullName>
    </submittedName>
</protein>